<reference evidence="3" key="1">
    <citation type="journal article" date="2017" name="Nature">
        <title>The sunflower genome provides insights into oil metabolism, flowering and Asterid evolution.</title>
        <authorList>
            <person name="Badouin H."/>
            <person name="Gouzy J."/>
            <person name="Grassa C.J."/>
            <person name="Murat F."/>
            <person name="Staton S.E."/>
            <person name="Cottret L."/>
            <person name="Lelandais-Briere C."/>
            <person name="Owens G.L."/>
            <person name="Carrere S."/>
            <person name="Mayjonade B."/>
            <person name="Legrand L."/>
            <person name="Gill N."/>
            <person name="Kane N.C."/>
            <person name="Bowers J.E."/>
            <person name="Hubner S."/>
            <person name="Bellec A."/>
            <person name="Berard A."/>
            <person name="Berges H."/>
            <person name="Blanchet N."/>
            <person name="Boniface M.C."/>
            <person name="Brunel D."/>
            <person name="Catrice O."/>
            <person name="Chaidir N."/>
            <person name="Claudel C."/>
            <person name="Donnadieu C."/>
            <person name="Faraut T."/>
            <person name="Fievet G."/>
            <person name="Helmstetter N."/>
            <person name="King M."/>
            <person name="Knapp S.J."/>
            <person name="Lai Z."/>
            <person name="Le Paslier M.C."/>
            <person name="Lippi Y."/>
            <person name="Lorenzon L."/>
            <person name="Mandel J.R."/>
            <person name="Marage G."/>
            <person name="Marchand G."/>
            <person name="Marquand E."/>
            <person name="Bret-Mestries E."/>
            <person name="Morien E."/>
            <person name="Nambeesan S."/>
            <person name="Nguyen T."/>
            <person name="Pegot-Espagnet P."/>
            <person name="Pouilly N."/>
            <person name="Raftis F."/>
            <person name="Sallet E."/>
            <person name="Schiex T."/>
            <person name="Thomas J."/>
            <person name="Vandecasteele C."/>
            <person name="Vares D."/>
            <person name="Vear F."/>
            <person name="Vautrin S."/>
            <person name="Crespi M."/>
            <person name="Mangin B."/>
            <person name="Burke J.M."/>
            <person name="Salse J."/>
            <person name="Munos S."/>
            <person name="Vincourt P."/>
            <person name="Rieseberg L.H."/>
            <person name="Langlade N.B."/>
        </authorList>
    </citation>
    <scope>NUCLEOTIDE SEQUENCE</scope>
    <source>
        <tissue evidence="3">Leaves</tissue>
    </source>
</reference>
<dbReference type="Gramene" id="mRNA:HanXRQr2_Chr16g0761381">
    <property type="protein sequence ID" value="mRNA:HanXRQr2_Chr16g0761381"/>
    <property type="gene ID" value="HanXRQr2_Chr16g0761381"/>
</dbReference>
<proteinExistence type="predicted"/>
<evidence type="ECO:0000256" key="2">
    <source>
        <dbReference type="SAM" id="MobiDB-lite"/>
    </source>
</evidence>
<evidence type="ECO:0000313" key="4">
    <source>
        <dbReference type="Proteomes" id="UP000215914"/>
    </source>
</evidence>
<dbReference type="Proteomes" id="UP000215914">
    <property type="component" value="Unassembled WGS sequence"/>
</dbReference>
<name>A0A9K3DSY7_HELAN</name>
<feature type="region of interest" description="Disordered" evidence="2">
    <location>
        <begin position="145"/>
        <end position="176"/>
    </location>
</feature>
<keyword evidence="1" id="KW-0175">Coiled coil</keyword>
<evidence type="ECO:0000313" key="3">
    <source>
        <dbReference type="EMBL" id="KAF5761122.1"/>
    </source>
</evidence>
<reference evidence="3" key="2">
    <citation type="submission" date="2020-06" db="EMBL/GenBank/DDBJ databases">
        <title>Helianthus annuus Genome sequencing and assembly Release 2.</title>
        <authorList>
            <person name="Gouzy J."/>
            <person name="Langlade N."/>
            <person name="Munos S."/>
        </authorList>
    </citation>
    <scope>NUCLEOTIDE SEQUENCE</scope>
    <source>
        <tissue evidence="3">Leaves</tissue>
    </source>
</reference>
<accession>A0A9K3DSY7</accession>
<keyword evidence="4" id="KW-1185">Reference proteome</keyword>
<dbReference type="EMBL" id="MNCJ02000331">
    <property type="protein sequence ID" value="KAF5761122.1"/>
    <property type="molecule type" value="Genomic_DNA"/>
</dbReference>
<organism evidence="3 4">
    <name type="scientific">Helianthus annuus</name>
    <name type="common">Common sunflower</name>
    <dbReference type="NCBI Taxonomy" id="4232"/>
    <lineage>
        <taxon>Eukaryota</taxon>
        <taxon>Viridiplantae</taxon>
        <taxon>Streptophyta</taxon>
        <taxon>Embryophyta</taxon>
        <taxon>Tracheophyta</taxon>
        <taxon>Spermatophyta</taxon>
        <taxon>Magnoliopsida</taxon>
        <taxon>eudicotyledons</taxon>
        <taxon>Gunneridae</taxon>
        <taxon>Pentapetalae</taxon>
        <taxon>asterids</taxon>
        <taxon>campanulids</taxon>
        <taxon>Asterales</taxon>
        <taxon>Asteraceae</taxon>
        <taxon>Asteroideae</taxon>
        <taxon>Heliantheae alliance</taxon>
        <taxon>Heliantheae</taxon>
        <taxon>Helianthus</taxon>
    </lineage>
</organism>
<evidence type="ECO:0000256" key="1">
    <source>
        <dbReference type="SAM" id="Coils"/>
    </source>
</evidence>
<comment type="caution">
    <text evidence="3">The sequence shown here is derived from an EMBL/GenBank/DDBJ whole genome shotgun (WGS) entry which is preliminary data.</text>
</comment>
<sequence length="585" mass="64416">MALGNKELQYLRMMLQNRPGVKKKFVVKEQDKELLRQIEGKIEVVECGEGEEGWYEATVGGFRLLSQATLDALCRKGEVILGLLETLMGKVLKTAPAAVIVDKKKTGKPMTIPVKQVTSGTFRPRLRKSEDYVILSDTFEGLGVPGSSSGAGGATAGTSPLVEQKRKGDTATAGESKMPAFRWPRAAVLSTHMLAVSVGGQKTEVPRLRKCPEIRCCGLGGEDQPSIQLTETELEYYYRTYSEVRGLNVHTPLWSILQGDDVMTNPSLCREALKGFRPHTEAVRLKAGGRERLYHQLALHLVGGFLVGNAILDDWSSLALREEETTRLNEEDAAAMKKVQAAEERLAKQKANFEAYKREQWAATAGHQQEINNLKAANAGLAKEKAAAEATMKEAEARREAAVKELADANVGRTRMAKIIEDLKEKSRKEVEARETILGDVNRRLEEAETRARQVAEEKDGLATMNAQLVADCAWMRDFVIAINTDAVAKVRECAREAGFKARYNECLTHVNALSATKVTDERCALRDVDTDATFRAATEAYDGLIVPALAQTEECLDADDYVDRPRTLFEPKKDGEGSSGVNVE</sequence>
<dbReference type="AlphaFoldDB" id="A0A9K3DSY7"/>
<feature type="coiled-coil region" evidence="1">
    <location>
        <begin position="438"/>
        <end position="465"/>
    </location>
</feature>
<gene>
    <name evidence="3" type="ORF">HanXRQr2_Chr16g0761381</name>
</gene>
<protein>
    <submittedName>
        <fullName evidence="3">Uncharacterized protein</fullName>
    </submittedName>
</protein>
<feature type="coiled-coil region" evidence="1">
    <location>
        <begin position="332"/>
        <end position="412"/>
    </location>
</feature>